<evidence type="ECO:0000313" key="4">
    <source>
        <dbReference type="EMBL" id="KAK9904912.1"/>
    </source>
</evidence>
<comment type="similarity">
    <text evidence="1">Belongs to the GST superfamily.</text>
</comment>
<protein>
    <recommendedName>
        <fullName evidence="6">Glutathione S-transferase</fullName>
    </recommendedName>
</protein>
<dbReference type="PANTHER" id="PTHR44051">
    <property type="entry name" value="GLUTATHIONE S-TRANSFERASE-RELATED"/>
    <property type="match status" value="1"/>
</dbReference>
<evidence type="ECO:0000256" key="1">
    <source>
        <dbReference type="ARBA" id="ARBA00007409"/>
    </source>
</evidence>
<dbReference type="InterPro" id="IPR004045">
    <property type="entry name" value="Glutathione_S-Trfase_N"/>
</dbReference>
<evidence type="ECO:0000259" key="2">
    <source>
        <dbReference type="PROSITE" id="PS50404"/>
    </source>
</evidence>
<dbReference type="PROSITE" id="PS50405">
    <property type="entry name" value="GST_CTER"/>
    <property type="match status" value="1"/>
</dbReference>
<dbReference type="Gene3D" id="1.20.1050.10">
    <property type="match status" value="1"/>
</dbReference>
<dbReference type="SFLD" id="SFLDS00019">
    <property type="entry name" value="Glutathione_Transferase_(cytos"/>
    <property type="match status" value="1"/>
</dbReference>
<evidence type="ECO:0000259" key="3">
    <source>
        <dbReference type="PROSITE" id="PS50405"/>
    </source>
</evidence>
<dbReference type="EMBL" id="JALJOT010000012">
    <property type="protein sequence ID" value="KAK9904912.1"/>
    <property type="molecule type" value="Genomic_DNA"/>
</dbReference>
<dbReference type="Gene3D" id="3.40.30.10">
    <property type="entry name" value="Glutaredoxin"/>
    <property type="match status" value="1"/>
</dbReference>
<comment type="caution">
    <text evidence="4">The sequence shown here is derived from an EMBL/GenBank/DDBJ whole genome shotgun (WGS) entry which is preliminary data.</text>
</comment>
<dbReference type="Pfam" id="PF13409">
    <property type="entry name" value="GST_N_2"/>
    <property type="match status" value="1"/>
</dbReference>
<keyword evidence="5" id="KW-1185">Reference proteome</keyword>
<dbReference type="PANTHER" id="PTHR44051:SF8">
    <property type="entry name" value="GLUTATHIONE S-TRANSFERASE GSTA"/>
    <property type="match status" value="1"/>
</dbReference>
<feature type="domain" description="GST C-terminal" evidence="3">
    <location>
        <begin position="89"/>
        <end position="217"/>
    </location>
</feature>
<organism evidence="4 5">
    <name type="scientific">Coccomyxa subellipsoidea</name>
    <dbReference type="NCBI Taxonomy" id="248742"/>
    <lineage>
        <taxon>Eukaryota</taxon>
        <taxon>Viridiplantae</taxon>
        <taxon>Chlorophyta</taxon>
        <taxon>core chlorophytes</taxon>
        <taxon>Trebouxiophyceae</taxon>
        <taxon>Trebouxiophyceae incertae sedis</taxon>
        <taxon>Coccomyxaceae</taxon>
        <taxon>Coccomyxa</taxon>
    </lineage>
</organism>
<dbReference type="PROSITE" id="PS50404">
    <property type="entry name" value="GST_NTER"/>
    <property type="match status" value="1"/>
</dbReference>
<accession>A0ABR2YGG9</accession>
<dbReference type="SUPFAM" id="SSF47616">
    <property type="entry name" value="GST C-terminal domain-like"/>
    <property type="match status" value="1"/>
</dbReference>
<dbReference type="InterPro" id="IPR036282">
    <property type="entry name" value="Glutathione-S-Trfase_C_sf"/>
</dbReference>
<proteinExistence type="inferred from homology"/>
<dbReference type="SUPFAM" id="SSF52833">
    <property type="entry name" value="Thioredoxin-like"/>
    <property type="match status" value="1"/>
</dbReference>
<evidence type="ECO:0000313" key="5">
    <source>
        <dbReference type="Proteomes" id="UP001491310"/>
    </source>
</evidence>
<gene>
    <name evidence="4" type="ORF">WJX75_005349</name>
</gene>
<dbReference type="InterPro" id="IPR010987">
    <property type="entry name" value="Glutathione-S-Trfase_C-like"/>
</dbReference>
<name>A0ABR2YGG9_9CHLO</name>
<sequence>MTGKRVLYWATGSPPSWRGRIALEEKGLEYTAKLVNFAEGENRSPEYLKLNPRGQVPTLVDDDIIVNESLGIDLYLQDAYPEPSFLPGGKEVHARVYQRFQESQNVLAKLIEIMHFKMRHTNASEAEVKEKYQVLKDELKFWESYVGDGYMAGPDFSLADVAVGPPILGVKLFGGSLEAFPKLAKYTEKIEACPSFQRVCEAYKNSNCLGKELLSGF</sequence>
<dbReference type="InterPro" id="IPR004046">
    <property type="entry name" value="GST_C"/>
</dbReference>
<dbReference type="SFLD" id="SFLDG00358">
    <property type="entry name" value="Main_(cytGST)"/>
    <property type="match status" value="1"/>
</dbReference>
<reference evidence="4 5" key="1">
    <citation type="journal article" date="2024" name="Nat. Commun.">
        <title>Phylogenomics reveals the evolutionary origins of lichenization in chlorophyte algae.</title>
        <authorList>
            <person name="Puginier C."/>
            <person name="Libourel C."/>
            <person name="Otte J."/>
            <person name="Skaloud P."/>
            <person name="Haon M."/>
            <person name="Grisel S."/>
            <person name="Petersen M."/>
            <person name="Berrin J.G."/>
            <person name="Delaux P.M."/>
            <person name="Dal Grande F."/>
            <person name="Keller J."/>
        </authorList>
    </citation>
    <scope>NUCLEOTIDE SEQUENCE [LARGE SCALE GENOMIC DNA]</scope>
    <source>
        <strain evidence="4 5">SAG 216-7</strain>
    </source>
</reference>
<dbReference type="Pfam" id="PF00043">
    <property type="entry name" value="GST_C"/>
    <property type="match status" value="1"/>
</dbReference>
<dbReference type="InterPro" id="IPR040079">
    <property type="entry name" value="Glutathione_S-Trfase"/>
</dbReference>
<evidence type="ECO:0008006" key="6">
    <source>
        <dbReference type="Google" id="ProtNLM"/>
    </source>
</evidence>
<dbReference type="Proteomes" id="UP001491310">
    <property type="component" value="Unassembled WGS sequence"/>
</dbReference>
<dbReference type="InterPro" id="IPR036249">
    <property type="entry name" value="Thioredoxin-like_sf"/>
</dbReference>
<feature type="domain" description="GST N-terminal" evidence="2">
    <location>
        <begin position="3"/>
        <end position="84"/>
    </location>
</feature>